<evidence type="ECO:0000313" key="3">
    <source>
        <dbReference type="Proteomes" id="UP000322976"/>
    </source>
</evidence>
<protein>
    <submittedName>
        <fullName evidence="2">Uncharacterized protein</fullName>
    </submittedName>
</protein>
<keyword evidence="1" id="KW-0472">Membrane</keyword>
<evidence type="ECO:0000313" key="2">
    <source>
        <dbReference type="EMBL" id="TZE82557.1"/>
    </source>
</evidence>
<comment type="caution">
    <text evidence="2">The sequence shown here is derived from an EMBL/GenBank/DDBJ whole genome shotgun (WGS) entry which is preliminary data.</text>
</comment>
<organism evidence="2 3">
    <name type="scientific">Calorimonas adulescens</name>
    <dbReference type="NCBI Taxonomy" id="2606906"/>
    <lineage>
        <taxon>Bacteria</taxon>
        <taxon>Bacillati</taxon>
        <taxon>Bacillota</taxon>
        <taxon>Clostridia</taxon>
        <taxon>Thermoanaerobacterales</taxon>
        <taxon>Thermoanaerobacteraceae</taxon>
        <taxon>Calorimonas</taxon>
    </lineage>
</organism>
<dbReference type="AlphaFoldDB" id="A0A5D8QDU5"/>
<name>A0A5D8QDU5_9THEO</name>
<reference evidence="2 3" key="1">
    <citation type="submission" date="2019-08" db="EMBL/GenBank/DDBJ databases">
        <title>Calorimonas adulescens gen. nov., sp. nov., an anaerobic thermophilic bacterium from Sakhalin hot spring.</title>
        <authorList>
            <person name="Khomyakova M.A."/>
            <person name="Merkel A.Y."/>
            <person name="Novikov A."/>
            <person name="Bonch-Osmolovskaya E.A."/>
            <person name="Slobodkin A.I."/>
        </authorList>
    </citation>
    <scope>NUCLEOTIDE SEQUENCE [LARGE SCALE GENOMIC DNA]</scope>
    <source>
        <strain evidence="2 3">A05MB</strain>
    </source>
</reference>
<dbReference type="RefSeq" id="WP_149544796.1">
    <property type="nucleotide sequence ID" value="NZ_VTPS01000005.1"/>
</dbReference>
<feature type="transmembrane region" description="Helical" evidence="1">
    <location>
        <begin position="134"/>
        <end position="157"/>
    </location>
</feature>
<gene>
    <name evidence="2" type="ORF">FWJ32_04570</name>
</gene>
<keyword evidence="1" id="KW-1133">Transmembrane helix</keyword>
<feature type="transmembrane region" description="Helical" evidence="1">
    <location>
        <begin position="102"/>
        <end position="128"/>
    </location>
</feature>
<keyword evidence="3" id="KW-1185">Reference proteome</keyword>
<proteinExistence type="predicted"/>
<evidence type="ECO:0000256" key="1">
    <source>
        <dbReference type="SAM" id="Phobius"/>
    </source>
</evidence>
<sequence length="164" mass="19425">MSNLSIKLKNYIYLKDNKLAKLYLLIFYVLNAIYLYLEVSKNKLFILFNTYPEQQKFYFEKAHNITTLTSFMDNLLIIINVMYLVLNIIKYRNKKYKGVNEYLIISFISLLSIIIVSIILHVIFSTYYLLEPTFLVAEITIVVLIITLIKTAFKFLLSRSKHEI</sequence>
<accession>A0A5D8QDU5</accession>
<feature type="transmembrane region" description="Helical" evidence="1">
    <location>
        <begin position="20"/>
        <end position="37"/>
    </location>
</feature>
<dbReference type="Proteomes" id="UP000322976">
    <property type="component" value="Unassembled WGS sequence"/>
</dbReference>
<feature type="transmembrane region" description="Helical" evidence="1">
    <location>
        <begin position="71"/>
        <end position="90"/>
    </location>
</feature>
<dbReference type="EMBL" id="VTPS01000005">
    <property type="protein sequence ID" value="TZE82557.1"/>
    <property type="molecule type" value="Genomic_DNA"/>
</dbReference>
<keyword evidence="1" id="KW-0812">Transmembrane</keyword>